<dbReference type="PANTHER" id="PTHR14150:SF12">
    <property type="entry name" value="U3 SMALL NUCLEOLAR RNA-ASSOCIATED PROTEIN 14 HOMOLOG A"/>
    <property type="match status" value="1"/>
</dbReference>
<comment type="subcellular location">
    <subcellularLocation>
        <location evidence="1">Nucleus</location>
        <location evidence="1">Nucleolus</location>
    </subcellularLocation>
</comment>
<feature type="region of interest" description="Disordered" evidence="4">
    <location>
        <begin position="747"/>
        <end position="772"/>
    </location>
</feature>
<dbReference type="AlphaFoldDB" id="A0AAD4QTM2"/>
<sequence length="865" mass="97547">MVNLSKSQHLRSSKSKRRSNSRQNPLQSDIYEYQPQKEVNEHPKTLDDDIISNDEKIPSDDDEELDSDAAFEESDEERFAGFSFPKSRGNKRFGKGDVHIDREVDLDERDSTMGLEEVGSSEDYVDVLDVLDGLVDDNVEDSTPAIGDTFGTEEGEEEGEEEKREEQEEQNSALSAEEDGLETKRKGDSDFRGPSLPRKRRLVEEETAVGIEGVFPSMTGGQQLRLDDFLSLLPFNSSAVLSLKKSVKVLDPLRTRGAPLSAPLPQRTQDRLDREAAYEQTKTEAEHLSFPLQTEPVGKVSNLELTAKFKPSTELETAVDQLLKLGRMGEEDLQKTEELKMNHLSIEEVASRRAEIMKTRELMFRAEVKAKRISKIKSKTYRRLKRREKENILKERATLRHKSTGKWARAMQRRGEMDADQRQGIAEMLEKGEKLRRKIQGGQESSDGDDDYSDGEDLARLKARVLDELAVLKREDSGRTQNKGKSVFDMKFMQDSAAREKREVDQQVDNLMKELQNSDAPVHEDEFDGRDVPQDDPTVTVQRTGGRVSLRPSSLTSILTQRPAPSDASSTTLKSTDIHSLPAATPTMSPIDSQTITVSRSQHSQQPLNEHNPWLSRNSHSSYTTLRKSEVAISKESSSVIKAKNKLRKRRREIKDEVAKIQDDAALEISPGDLLVALSKISQQAASGDCSSDGIAEVEEPVERFKRKVKASSRPYNESEQRELVSMAFAGDNVVEEFEEAKRREIEEDAPRELDTSLPGRVGRSRNPRTPARPHLIMKVAGINPQSRADFGKAHVIISEKHDKKAAKYLVKDLPYPYTSKVQFERSLDTPIGREWNTRIASQRATVPKVIKRMGAVIKPLEKTF</sequence>
<feature type="compositionally biased region" description="Basic and acidic residues" evidence="4">
    <location>
        <begin position="521"/>
        <end position="533"/>
    </location>
</feature>
<accession>A0AAD4QTM2</accession>
<dbReference type="Pfam" id="PF04615">
    <property type="entry name" value="Utp14"/>
    <property type="match status" value="2"/>
</dbReference>
<feature type="region of interest" description="Disordered" evidence="4">
    <location>
        <begin position="135"/>
        <end position="199"/>
    </location>
</feature>
<feature type="compositionally biased region" description="Acidic residues" evidence="4">
    <location>
        <begin position="60"/>
        <end position="76"/>
    </location>
</feature>
<comment type="caution">
    <text evidence="5">The sequence shown here is derived from an EMBL/GenBank/DDBJ whole genome shotgun (WGS) entry which is preliminary data.</text>
</comment>
<evidence type="ECO:0000256" key="3">
    <source>
        <dbReference type="ARBA" id="ARBA00023242"/>
    </source>
</evidence>
<feature type="compositionally biased region" description="Basic and acidic residues" evidence="4">
    <location>
        <begin position="94"/>
        <end position="103"/>
    </location>
</feature>
<feature type="compositionally biased region" description="Basic residues" evidence="4">
    <location>
        <begin position="8"/>
        <end position="20"/>
    </location>
</feature>
<keyword evidence="6" id="KW-1185">Reference proteome</keyword>
<dbReference type="InterPro" id="IPR006709">
    <property type="entry name" value="SSU_processome_Utp14"/>
</dbReference>
<reference evidence="5" key="1">
    <citation type="journal article" date="2022" name="New Phytol.">
        <title>Evolutionary transition to the ectomycorrhizal habit in the genomes of a hyperdiverse lineage of mushroom-forming fungi.</title>
        <authorList>
            <person name="Looney B."/>
            <person name="Miyauchi S."/>
            <person name="Morin E."/>
            <person name="Drula E."/>
            <person name="Courty P.E."/>
            <person name="Kohler A."/>
            <person name="Kuo A."/>
            <person name="LaButti K."/>
            <person name="Pangilinan J."/>
            <person name="Lipzen A."/>
            <person name="Riley R."/>
            <person name="Andreopoulos W."/>
            <person name="He G."/>
            <person name="Johnson J."/>
            <person name="Nolan M."/>
            <person name="Tritt A."/>
            <person name="Barry K.W."/>
            <person name="Grigoriev I.V."/>
            <person name="Nagy L.G."/>
            <person name="Hibbett D."/>
            <person name="Henrissat B."/>
            <person name="Matheny P.B."/>
            <person name="Labbe J."/>
            <person name="Martin F.M."/>
        </authorList>
    </citation>
    <scope>NUCLEOTIDE SEQUENCE</scope>
    <source>
        <strain evidence="5">BPL690</strain>
    </source>
</reference>
<organism evidence="5 6">
    <name type="scientific">Multifurca ochricompacta</name>
    <dbReference type="NCBI Taxonomy" id="376703"/>
    <lineage>
        <taxon>Eukaryota</taxon>
        <taxon>Fungi</taxon>
        <taxon>Dikarya</taxon>
        <taxon>Basidiomycota</taxon>
        <taxon>Agaricomycotina</taxon>
        <taxon>Agaricomycetes</taxon>
        <taxon>Russulales</taxon>
        <taxon>Russulaceae</taxon>
        <taxon>Multifurca</taxon>
    </lineage>
</organism>
<evidence type="ECO:0000313" key="5">
    <source>
        <dbReference type="EMBL" id="KAI0307649.1"/>
    </source>
</evidence>
<gene>
    <name evidence="5" type="ORF">B0F90DRAFT_1807091</name>
</gene>
<proteinExistence type="predicted"/>
<protein>
    <submittedName>
        <fullName evidence="5">Small-subunit processome</fullName>
    </submittedName>
</protein>
<feature type="region of interest" description="Disordered" evidence="4">
    <location>
        <begin position="517"/>
        <end position="575"/>
    </location>
</feature>
<evidence type="ECO:0000313" key="6">
    <source>
        <dbReference type="Proteomes" id="UP001203297"/>
    </source>
</evidence>
<dbReference type="Proteomes" id="UP001203297">
    <property type="component" value="Unassembled WGS sequence"/>
</dbReference>
<feature type="compositionally biased region" description="Acidic residues" evidence="4">
    <location>
        <begin position="151"/>
        <end position="160"/>
    </location>
</feature>
<dbReference type="GO" id="GO:0006364">
    <property type="term" value="P:rRNA processing"/>
    <property type="evidence" value="ECO:0007669"/>
    <property type="project" value="InterPro"/>
</dbReference>
<feature type="compositionally biased region" description="Basic and acidic residues" evidence="4">
    <location>
        <begin position="38"/>
        <end position="59"/>
    </location>
</feature>
<name>A0AAD4QTM2_9AGAM</name>
<dbReference type="PANTHER" id="PTHR14150">
    <property type="entry name" value="U3 SMALL NUCLEOLAR RNA-ASSOCIATED PROTEIN 14"/>
    <property type="match status" value="1"/>
</dbReference>
<keyword evidence="2" id="KW-0597">Phosphoprotein</keyword>
<evidence type="ECO:0000256" key="1">
    <source>
        <dbReference type="ARBA" id="ARBA00004604"/>
    </source>
</evidence>
<dbReference type="GO" id="GO:0032040">
    <property type="term" value="C:small-subunit processome"/>
    <property type="evidence" value="ECO:0007669"/>
    <property type="project" value="InterPro"/>
</dbReference>
<keyword evidence="3" id="KW-0539">Nucleus</keyword>
<feature type="region of interest" description="Disordered" evidence="4">
    <location>
        <begin position="1"/>
        <end position="120"/>
    </location>
</feature>
<dbReference type="EMBL" id="WTXG01000001">
    <property type="protein sequence ID" value="KAI0307649.1"/>
    <property type="molecule type" value="Genomic_DNA"/>
</dbReference>
<evidence type="ECO:0000256" key="2">
    <source>
        <dbReference type="ARBA" id="ARBA00022553"/>
    </source>
</evidence>
<feature type="compositionally biased region" description="Polar residues" evidence="4">
    <location>
        <begin position="551"/>
        <end position="560"/>
    </location>
</feature>
<evidence type="ECO:0000256" key="4">
    <source>
        <dbReference type="SAM" id="MobiDB-lite"/>
    </source>
</evidence>
<feature type="compositionally biased region" description="Basic and acidic residues" evidence="4">
    <location>
        <begin position="181"/>
        <end position="191"/>
    </location>
</feature>